<comment type="subcellular location">
    <subcellularLocation>
        <location evidence="1">Membrane</location>
        <topology evidence="1">Multi-pass membrane protein</topology>
    </subcellularLocation>
</comment>
<name>A0A1L7W6G9_FUSPR</name>
<comment type="caution">
    <text evidence="7">The sequence shown here is derived from an EMBL/GenBank/DDBJ whole genome shotgun (WGS) entry which is preliminary data.</text>
</comment>
<evidence type="ECO:0000256" key="3">
    <source>
        <dbReference type="ARBA" id="ARBA00022989"/>
    </source>
</evidence>
<feature type="transmembrane region" description="Helical" evidence="6">
    <location>
        <begin position="39"/>
        <end position="58"/>
    </location>
</feature>
<dbReference type="GO" id="GO:0016020">
    <property type="term" value="C:membrane"/>
    <property type="evidence" value="ECO:0007669"/>
    <property type="project" value="UniProtKB-SubCell"/>
</dbReference>
<sequence length="383" mass="43160">MAAVELYHYHPSFILSLVSLGLFSASTVVCVLQMIRCRTWFFIPFLLGCAVEATGYAFRAASASESPDWTFVPYTIQTVAFLLGPNLITASIYMILSKIIIALDADIYALVPVKVIPKVFISGDAIALAAQFTGAGILVNATSISQQRTAQLIIIGGLAFQVYFFGFFTSVLHIVHCRIIDNPSRKSTNLTIPWKRWIIVLYIACGLVVARSVYRVLEYATGPLGILQATEIYFYIFDAGFIFLTTLLLNIFHPRQLSTVSTDDLEDTDVETVPATPSKPPPPYQPPRTPPKHLQPSPYLPSYANLRNRGSYYHYPQSPYRAQSYIQYPPPLHYYQQRRPPTLAHHRPWTNRTYKSFNTSLSSSSSFVSIYNPKTGQYEPFRR</sequence>
<protein>
    <submittedName>
        <fullName evidence="7">Related to RTM1 protein</fullName>
    </submittedName>
</protein>
<keyword evidence="2 6" id="KW-0812">Transmembrane</keyword>
<evidence type="ECO:0000313" key="8">
    <source>
        <dbReference type="Proteomes" id="UP000183971"/>
    </source>
</evidence>
<dbReference type="EMBL" id="FJOF01000013">
    <property type="protein sequence ID" value="CZR48203.1"/>
    <property type="molecule type" value="Genomic_DNA"/>
</dbReference>
<keyword evidence="8" id="KW-1185">Reference proteome</keyword>
<dbReference type="GeneID" id="42057677"/>
<feature type="transmembrane region" description="Helical" evidence="6">
    <location>
        <begin position="151"/>
        <end position="176"/>
    </location>
</feature>
<evidence type="ECO:0000256" key="4">
    <source>
        <dbReference type="ARBA" id="ARBA00023136"/>
    </source>
</evidence>
<feature type="compositionally biased region" description="Pro residues" evidence="5">
    <location>
        <begin position="277"/>
        <end position="289"/>
    </location>
</feature>
<keyword evidence="4 6" id="KW-0472">Membrane</keyword>
<reference evidence="8" key="1">
    <citation type="journal article" date="2016" name="Genome Biol. Evol.">
        <title>Comparative 'omics' of the Fusarium fujikuroi species complex highlights differences in genetic potential and metabolite synthesis.</title>
        <authorList>
            <person name="Niehaus E.-M."/>
            <person name="Muensterkoetter M."/>
            <person name="Proctor R.H."/>
            <person name="Brown D.W."/>
            <person name="Sharon A."/>
            <person name="Idan Y."/>
            <person name="Oren-Young L."/>
            <person name="Sieber C.M."/>
            <person name="Novak O."/>
            <person name="Pencik A."/>
            <person name="Tarkowska D."/>
            <person name="Hromadova K."/>
            <person name="Freeman S."/>
            <person name="Maymon M."/>
            <person name="Elazar M."/>
            <person name="Youssef S.A."/>
            <person name="El-Shabrawy E.S.M."/>
            <person name="Shalaby A.B.A."/>
            <person name="Houterman P."/>
            <person name="Brock N.L."/>
            <person name="Burkhardt I."/>
            <person name="Tsavkelova E.A."/>
            <person name="Dickschat J.S."/>
            <person name="Galuszka P."/>
            <person name="Gueldener U."/>
            <person name="Tudzynski B."/>
        </authorList>
    </citation>
    <scope>NUCLEOTIDE SEQUENCE [LARGE SCALE GENOMIC DNA]</scope>
    <source>
        <strain evidence="8">ET1</strain>
    </source>
</reference>
<proteinExistence type="predicted"/>
<dbReference type="Proteomes" id="UP000183971">
    <property type="component" value="Unassembled WGS sequence"/>
</dbReference>
<evidence type="ECO:0000256" key="5">
    <source>
        <dbReference type="SAM" id="MobiDB-lite"/>
    </source>
</evidence>
<evidence type="ECO:0000256" key="2">
    <source>
        <dbReference type="ARBA" id="ARBA00022692"/>
    </source>
</evidence>
<dbReference type="PANTHER" id="PTHR31465:SF35">
    <property type="entry name" value="RTA1 DOMAIN PROTEIN-RELATED"/>
    <property type="match status" value="1"/>
</dbReference>
<feature type="transmembrane region" description="Helical" evidence="6">
    <location>
        <begin position="197"/>
        <end position="217"/>
    </location>
</feature>
<feature type="transmembrane region" description="Helical" evidence="6">
    <location>
        <begin position="115"/>
        <end position="139"/>
    </location>
</feature>
<feature type="region of interest" description="Disordered" evidence="5">
    <location>
        <begin position="263"/>
        <end position="300"/>
    </location>
</feature>
<feature type="transmembrane region" description="Helical" evidence="6">
    <location>
        <begin position="78"/>
        <end position="103"/>
    </location>
</feature>
<dbReference type="VEuPathDB" id="FungiDB:FPRO_12813"/>
<dbReference type="InterPro" id="IPR007568">
    <property type="entry name" value="RTA1"/>
</dbReference>
<feature type="transmembrane region" description="Helical" evidence="6">
    <location>
        <begin position="12"/>
        <end position="32"/>
    </location>
</feature>
<dbReference type="Pfam" id="PF04479">
    <property type="entry name" value="RTA1"/>
    <property type="match status" value="1"/>
</dbReference>
<evidence type="ECO:0000313" key="7">
    <source>
        <dbReference type="EMBL" id="CZR48203.1"/>
    </source>
</evidence>
<organism evidence="7 8">
    <name type="scientific">Fusarium proliferatum (strain ET1)</name>
    <name type="common">Orchid endophyte fungus</name>
    <dbReference type="NCBI Taxonomy" id="1227346"/>
    <lineage>
        <taxon>Eukaryota</taxon>
        <taxon>Fungi</taxon>
        <taxon>Dikarya</taxon>
        <taxon>Ascomycota</taxon>
        <taxon>Pezizomycotina</taxon>
        <taxon>Sordariomycetes</taxon>
        <taxon>Hypocreomycetidae</taxon>
        <taxon>Hypocreales</taxon>
        <taxon>Nectriaceae</taxon>
        <taxon>Fusarium</taxon>
        <taxon>Fusarium fujikuroi species complex</taxon>
    </lineage>
</organism>
<feature type="transmembrane region" description="Helical" evidence="6">
    <location>
        <begin position="232"/>
        <end position="252"/>
    </location>
</feature>
<evidence type="ECO:0000256" key="6">
    <source>
        <dbReference type="SAM" id="Phobius"/>
    </source>
</evidence>
<gene>
    <name evidence="7" type="ORF">FPRO_12813</name>
</gene>
<dbReference type="RefSeq" id="XP_031088736.1">
    <property type="nucleotide sequence ID" value="XM_031223371.1"/>
</dbReference>
<dbReference type="AlphaFoldDB" id="A0A1L7W6G9"/>
<evidence type="ECO:0000256" key="1">
    <source>
        <dbReference type="ARBA" id="ARBA00004141"/>
    </source>
</evidence>
<keyword evidence="3 6" id="KW-1133">Transmembrane helix</keyword>
<dbReference type="PANTHER" id="PTHR31465">
    <property type="entry name" value="PROTEIN RTA1-RELATED"/>
    <property type="match status" value="1"/>
</dbReference>
<accession>A0A1L7W6G9</accession>